<feature type="compositionally biased region" description="Pro residues" evidence="9">
    <location>
        <begin position="1503"/>
        <end position="1513"/>
    </location>
</feature>
<evidence type="ECO:0000256" key="6">
    <source>
        <dbReference type="ARBA" id="ARBA00022614"/>
    </source>
</evidence>
<dbReference type="InterPro" id="IPR001611">
    <property type="entry name" value="Leu-rich_rpt"/>
</dbReference>
<dbReference type="PANTHER" id="PTHR24112">
    <property type="entry name" value="LEUCINE-RICH REPEAT, ISOFORM F-RELATED"/>
    <property type="match status" value="1"/>
</dbReference>
<dbReference type="InParanoid" id="K1QCS7"/>
<dbReference type="PANTHER" id="PTHR24112:SF66">
    <property type="entry name" value="LEUCINE-RICH REPEAT, ISOFORM F"/>
    <property type="match status" value="1"/>
</dbReference>
<feature type="compositionally biased region" description="Basic and acidic residues" evidence="9">
    <location>
        <begin position="1302"/>
        <end position="1442"/>
    </location>
</feature>
<feature type="domain" description="CARMIL C-terminal" evidence="10">
    <location>
        <begin position="833"/>
        <end position="1133"/>
    </location>
</feature>
<dbReference type="GO" id="GO:0034315">
    <property type="term" value="P:regulation of Arp2/3 complex-mediated actin nucleation"/>
    <property type="evidence" value="ECO:0007669"/>
    <property type="project" value="TreeGrafter"/>
</dbReference>
<feature type="region of interest" description="Disordered" evidence="9">
    <location>
        <begin position="915"/>
        <end position="980"/>
    </location>
</feature>
<dbReference type="SMART" id="SM00368">
    <property type="entry name" value="LRR_RI"/>
    <property type="match status" value="6"/>
</dbReference>
<feature type="compositionally biased region" description="Basic residues" evidence="9">
    <location>
        <begin position="960"/>
        <end position="971"/>
    </location>
</feature>
<dbReference type="GO" id="GO:0030027">
    <property type="term" value="C:lamellipodium"/>
    <property type="evidence" value="ECO:0007669"/>
    <property type="project" value="TreeGrafter"/>
</dbReference>
<comment type="similarity">
    <text evidence="3">Belongs to the CARMIL family.</text>
</comment>
<dbReference type="OrthoDB" id="18598at2759"/>
<dbReference type="Pfam" id="PF13516">
    <property type="entry name" value="LRR_6"/>
    <property type="match status" value="2"/>
</dbReference>
<proteinExistence type="inferred from homology"/>
<dbReference type="FunCoup" id="K1QCS7">
    <property type="interactions" value="310"/>
</dbReference>
<dbReference type="Gene3D" id="2.30.29.30">
    <property type="entry name" value="Pleckstrin-homology domain (PH domain)/Phosphotyrosine-binding domain (PTB)"/>
    <property type="match status" value="1"/>
</dbReference>
<evidence type="ECO:0000256" key="7">
    <source>
        <dbReference type="ARBA" id="ARBA00022737"/>
    </source>
</evidence>
<feature type="compositionally biased region" description="Basic and acidic residues" evidence="9">
    <location>
        <begin position="1137"/>
        <end position="1153"/>
    </location>
</feature>
<feature type="compositionally biased region" description="Polar residues" evidence="9">
    <location>
        <begin position="1087"/>
        <end position="1100"/>
    </location>
</feature>
<feature type="region of interest" description="Disordered" evidence="9">
    <location>
        <begin position="996"/>
        <end position="1252"/>
    </location>
</feature>
<name>K1QCS7_MAGGI</name>
<evidence type="ECO:0000256" key="1">
    <source>
        <dbReference type="ARBA" id="ARBA00004236"/>
    </source>
</evidence>
<dbReference type="InterPro" id="IPR011993">
    <property type="entry name" value="PH-like_dom_sf"/>
</dbReference>
<feature type="compositionally biased region" description="Basic and acidic residues" evidence="9">
    <location>
        <begin position="1520"/>
        <end position="1550"/>
    </location>
</feature>
<feature type="compositionally biased region" description="Basic and acidic residues" evidence="9">
    <location>
        <begin position="1230"/>
        <end position="1239"/>
    </location>
</feature>
<feature type="compositionally biased region" description="Basic and acidic residues" evidence="9">
    <location>
        <begin position="1632"/>
        <end position="1645"/>
    </location>
</feature>
<evidence type="ECO:0000256" key="9">
    <source>
        <dbReference type="SAM" id="MobiDB-lite"/>
    </source>
</evidence>
<feature type="region of interest" description="Disordered" evidence="9">
    <location>
        <begin position="28"/>
        <end position="47"/>
    </location>
</feature>
<dbReference type="Pfam" id="PF17888">
    <property type="entry name" value="Carm_PH"/>
    <property type="match status" value="1"/>
</dbReference>
<keyword evidence="8" id="KW-0472">Membrane</keyword>
<feature type="compositionally biased region" description="Basic and acidic residues" evidence="9">
    <location>
        <begin position="916"/>
        <end position="942"/>
    </location>
</feature>
<feature type="compositionally biased region" description="Basic and acidic residues" evidence="9">
    <location>
        <begin position="1615"/>
        <end position="1625"/>
    </location>
</feature>
<keyword evidence="6" id="KW-0433">Leucine-rich repeat</keyword>
<evidence type="ECO:0000259" key="10">
    <source>
        <dbReference type="Pfam" id="PF16000"/>
    </source>
</evidence>
<evidence type="ECO:0000256" key="5">
    <source>
        <dbReference type="ARBA" id="ARBA00022490"/>
    </source>
</evidence>
<reference evidence="12" key="1">
    <citation type="journal article" date="2012" name="Nature">
        <title>The oyster genome reveals stress adaptation and complexity of shell formation.</title>
        <authorList>
            <person name="Zhang G."/>
            <person name="Fang X."/>
            <person name="Guo X."/>
            <person name="Li L."/>
            <person name="Luo R."/>
            <person name="Xu F."/>
            <person name="Yang P."/>
            <person name="Zhang L."/>
            <person name="Wang X."/>
            <person name="Qi H."/>
            <person name="Xiong Z."/>
            <person name="Que H."/>
            <person name="Xie Y."/>
            <person name="Holland P.W."/>
            <person name="Paps J."/>
            <person name="Zhu Y."/>
            <person name="Wu F."/>
            <person name="Chen Y."/>
            <person name="Wang J."/>
            <person name="Peng C."/>
            <person name="Meng J."/>
            <person name="Yang L."/>
            <person name="Liu J."/>
            <person name="Wen B."/>
            <person name="Zhang N."/>
            <person name="Huang Z."/>
            <person name="Zhu Q."/>
            <person name="Feng Y."/>
            <person name="Mount A."/>
            <person name="Hedgecock D."/>
            <person name="Xu Z."/>
            <person name="Liu Y."/>
            <person name="Domazet-Loso T."/>
            <person name="Du Y."/>
            <person name="Sun X."/>
            <person name="Zhang S."/>
            <person name="Liu B."/>
            <person name="Cheng P."/>
            <person name="Jiang X."/>
            <person name="Li J."/>
            <person name="Fan D."/>
            <person name="Wang W."/>
            <person name="Fu W."/>
            <person name="Wang T."/>
            <person name="Wang B."/>
            <person name="Zhang J."/>
            <person name="Peng Z."/>
            <person name="Li Y."/>
            <person name="Li N."/>
            <person name="Wang J."/>
            <person name="Chen M."/>
            <person name="He Y."/>
            <person name="Tan F."/>
            <person name="Song X."/>
            <person name="Zheng Q."/>
            <person name="Huang R."/>
            <person name="Yang H."/>
            <person name="Du X."/>
            <person name="Chen L."/>
            <person name="Yang M."/>
            <person name="Gaffney P.M."/>
            <person name="Wang S."/>
            <person name="Luo L."/>
            <person name="She Z."/>
            <person name="Ming Y."/>
            <person name="Huang W."/>
            <person name="Zhang S."/>
            <person name="Huang B."/>
            <person name="Zhang Y."/>
            <person name="Qu T."/>
            <person name="Ni P."/>
            <person name="Miao G."/>
            <person name="Wang J."/>
            <person name="Wang Q."/>
            <person name="Steinberg C.E."/>
            <person name="Wang H."/>
            <person name="Li N."/>
            <person name="Qian L."/>
            <person name="Zhang G."/>
            <person name="Li Y."/>
            <person name="Yang H."/>
            <person name="Liu X."/>
            <person name="Wang J."/>
            <person name="Yin Y."/>
            <person name="Wang J."/>
        </authorList>
    </citation>
    <scope>NUCLEOTIDE SEQUENCE [LARGE SCALE GENOMIC DNA]</scope>
    <source>
        <strain evidence="12">05x7-T-G4-1.051#20</strain>
    </source>
</reference>
<evidence type="ECO:0000313" key="12">
    <source>
        <dbReference type="EMBL" id="EKC26540.1"/>
    </source>
</evidence>
<dbReference type="GO" id="GO:0016477">
    <property type="term" value="P:cell migration"/>
    <property type="evidence" value="ECO:0007669"/>
    <property type="project" value="TreeGrafter"/>
</dbReference>
<keyword evidence="7" id="KW-0677">Repeat</keyword>
<feature type="compositionally biased region" description="Basic and acidic residues" evidence="9">
    <location>
        <begin position="1101"/>
        <end position="1128"/>
    </location>
</feature>
<evidence type="ECO:0000256" key="4">
    <source>
        <dbReference type="ARBA" id="ARBA00022475"/>
    </source>
</evidence>
<sequence>MEPVNPVAPPRKKRTSQVVEYGYRSSKNASTVMVESSSEKQPKPRKSVSSSVFDLDAFSDSIREVLGKNVTLYQKFLLKQEVRPDKFEKRVIGLTGCRVFVFLAKTPTKVDQDFSFIDIQGLESKKKNQLTITVADGKPVSVVTVEPDLDDIDHIITHIGRSLKNVFPFYDIERFIKKIDVQPPDRLRLMQDMMKEIEKKEHGPCGGYSIMYACMCDYHNTPYREEVAWDVDTIYLSQDSRELNLQDFDHLSSKDLVPIIGALENNTWFTKFTASKIKLTSDAQTEILKVMKRNSTLEELDLSSTGIAVDFVQKLATAILSNSSSQLQRIDLSKNSLDDKAMVHFIGSLKNLSKGLLHLDISNTRILGKGVNKVAECLSQSPAIVQSLNSLNLADNPSKGEDIQGLYNFLAQGNNITYLDLSGIDCALELLCAALLRGSCASLTHLKVARNVFTHKKTKEVIVQGTWKTFFSSVYGLELLDLSGCKLPPEALKELLLGIACNMHIKNLHLDLSSNDLQAQGGQVLGGCIGNISSITSLDISNNNFNQSIVSLLDSIKNNRSIKSLAIGQNFDNVKPKLMTGVMESIVNLIQDESSCIESLSLADSRLRNNLSDIINALGSNVTLTEIDISGNQIGDFGARMLSKALQINSKLRCILWDKNLISVQGFEDIAQALQKNYAMRKMPMPINDAVAALQKQGERTEIALQKIESLLQRNHSPQKFSSDQAYRLQQGFLISSTQQMVDRLVVQVQDAVKALSMGDTAPFQSDIDQASSVVKDADNSKQLLPHLQHIAMKSLNTGNMVETELKDLTDNLKTTLQAQIKKTVADMIECTGNQCSGVTSDKDFMLELVSGCSERSSLPKGFAKHLMDGVETDVYNKLSEINLAVAAYISDTVIDGVIETLTDNHKILMSHVKQKRSESRPVSTDSREKELEKTEEVDKVPLRITIKADSPGSTPNLSNKRKSVNARKMRPPTVIDPEQVNQALKIHQAKEIDLDDSKVSDDGEVKDTETAKEVGSQEDLTKLSTSNAEKVELDSLGSLPDTSTKLTHIAKSRPRGPQRRRPSARPQEAAQDTGAGLKADEGLDSFFTSSPADQGTPKSSKSDRKESIGKGSDKKEPPPKPTSEKPKKGGLFKRNTGKDAKEQSDEKHDKSKGGFASKLFGKKNSDKKEKTPQKSETPAKVEEPNREEQGEDSEPEPETKPAPENSTPDTIPEKEEVKSEKEAEEAAPTEEKKEEAPRRKLPVGGIGIMGGPMNMNIFSEMKSNKRFSTLNADKEERKPAVALLPPGRKSPTANIPPPFKEPAKESPLKPVEETKSEEELKVKEKTKLEDKPKVKEETKSEEKPKEKDETKLEEKPKVKEETKSEEKPKVKEESKSEEKPKVKEEPKLEEKSKVKEEPKSSKEPKVEKPVKEETKEEVASSEVKDTTVEDKSDQKEDKESKTAAQESKQSPAAMIGNILSKPRPSPSPRSGLRRTPEDTASTPSTASPRSSRTSGDISKPLPLRPKPPPKAPKPSNKSRKSDPESTEKGVSRESLESKESAADSRKEAHSTQSDDSGVVVDSATLRLSVGEKIKRLSQRLPEPENPPASSKSSSLPKNVSLKSSLKSEVQENGDSEKSCDKQEKSEEENSDSSKRTSDSDKSESLGEGAIENVDEIMV</sequence>
<dbReference type="Gene3D" id="3.80.10.10">
    <property type="entry name" value="Ribonuclease Inhibitor"/>
    <property type="match status" value="1"/>
</dbReference>
<evidence type="ECO:0000259" key="11">
    <source>
        <dbReference type="Pfam" id="PF17888"/>
    </source>
</evidence>
<evidence type="ECO:0000256" key="8">
    <source>
        <dbReference type="ARBA" id="ARBA00023136"/>
    </source>
</evidence>
<evidence type="ECO:0000256" key="3">
    <source>
        <dbReference type="ARBA" id="ARBA00007298"/>
    </source>
</evidence>
<keyword evidence="5" id="KW-0963">Cytoplasm</keyword>
<dbReference type="HOGENOM" id="CLU_242198_0_0_1"/>
<dbReference type="InterPro" id="IPR041245">
    <property type="entry name" value="CARMIL_PH"/>
</dbReference>
<dbReference type="SUPFAM" id="SSF52047">
    <property type="entry name" value="RNI-like"/>
    <property type="match status" value="2"/>
</dbReference>
<dbReference type="EMBL" id="JH816307">
    <property type="protein sequence ID" value="EKC26540.1"/>
    <property type="molecule type" value="Genomic_DNA"/>
</dbReference>
<organism evidence="12">
    <name type="scientific">Magallana gigas</name>
    <name type="common">Pacific oyster</name>
    <name type="synonym">Crassostrea gigas</name>
    <dbReference type="NCBI Taxonomy" id="29159"/>
    <lineage>
        <taxon>Eukaryota</taxon>
        <taxon>Metazoa</taxon>
        <taxon>Spiralia</taxon>
        <taxon>Lophotrochozoa</taxon>
        <taxon>Mollusca</taxon>
        <taxon>Bivalvia</taxon>
        <taxon>Autobranchia</taxon>
        <taxon>Pteriomorphia</taxon>
        <taxon>Ostreida</taxon>
        <taxon>Ostreoidea</taxon>
        <taxon>Ostreidae</taxon>
        <taxon>Magallana</taxon>
    </lineage>
</organism>
<dbReference type="Gene3D" id="6.10.140.1850">
    <property type="match status" value="1"/>
</dbReference>
<feature type="compositionally biased region" description="Low complexity" evidence="9">
    <location>
        <begin position="1588"/>
        <end position="1608"/>
    </location>
</feature>
<dbReference type="GO" id="GO:0005886">
    <property type="term" value="C:plasma membrane"/>
    <property type="evidence" value="ECO:0007669"/>
    <property type="project" value="UniProtKB-SubCell"/>
</dbReference>
<protein>
    <submittedName>
        <fullName evidence="12">Leucine-rich repeat-containing protein 16A</fullName>
    </submittedName>
</protein>
<accession>K1QCS7</accession>
<feature type="domain" description="CARMIL pleckstrin homology" evidence="11">
    <location>
        <begin position="78"/>
        <end position="168"/>
    </location>
</feature>
<gene>
    <name evidence="12" type="ORF">CGI_10005776</name>
</gene>
<dbReference type="InterPro" id="IPR051279">
    <property type="entry name" value="PP1-Reg/Actin-Interact_Protein"/>
</dbReference>
<evidence type="ECO:0000256" key="2">
    <source>
        <dbReference type="ARBA" id="ARBA00004496"/>
    </source>
</evidence>
<feature type="compositionally biased region" description="Basic and acidic residues" evidence="9">
    <location>
        <begin position="1164"/>
        <end position="1189"/>
    </location>
</feature>
<feature type="compositionally biased region" description="Basic and acidic residues" evidence="9">
    <location>
        <begin position="996"/>
        <end position="1013"/>
    </location>
</feature>
<dbReference type="InterPro" id="IPR032675">
    <property type="entry name" value="LRR_dom_sf"/>
</dbReference>
<feature type="compositionally biased region" description="Low complexity" evidence="9">
    <location>
        <begin position="1480"/>
        <end position="1502"/>
    </location>
</feature>
<feature type="region of interest" description="Disordered" evidence="9">
    <location>
        <begin position="1269"/>
        <end position="1659"/>
    </location>
</feature>
<dbReference type="Pfam" id="PF16000">
    <property type="entry name" value="CARMIL_C"/>
    <property type="match status" value="1"/>
</dbReference>
<feature type="compositionally biased region" description="Basic and acidic residues" evidence="9">
    <location>
        <begin position="1212"/>
        <end position="1222"/>
    </location>
</feature>
<feature type="compositionally biased region" description="Basic residues" evidence="9">
    <location>
        <begin position="1049"/>
        <end position="1064"/>
    </location>
</feature>
<dbReference type="GO" id="GO:0005737">
    <property type="term" value="C:cytoplasm"/>
    <property type="evidence" value="ECO:0007669"/>
    <property type="project" value="UniProtKB-SubCell"/>
</dbReference>
<keyword evidence="4" id="KW-1003">Cell membrane</keyword>
<feature type="region of interest" description="Disordered" evidence="9">
    <location>
        <begin position="1"/>
        <end position="20"/>
    </location>
</feature>
<dbReference type="InterPro" id="IPR031943">
    <property type="entry name" value="CARMIL_C"/>
</dbReference>
<comment type="subcellular location">
    <subcellularLocation>
        <location evidence="1">Cell membrane</location>
    </subcellularLocation>
    <subcellularLocation>
        <location evidence="2">Cytoplasm</location>
    </subcellularLocation>
</comment>